<protein>
    <recommendedName>
        <fullName evidence="4">DUF4369 domain-containing protein</fullName>
    </recommendedName>
</protein>
<comment type="caution">
    <text evidence="2">The sequence shown here is derived from an EMBL/GenBank/DDBJ whole genome shotgun (WGS) entry which is preliminary data.</text>
</comment>
<evidence type="ECO:0000256" key="1">
    <source>
        <dbReference type="SAM" id="SignalP"/>
    </source>
</evidence>
<name>A0ABV6LHH1_9SPHI</name>
<evidence type="ECO:0008006" key="4">
    <source>
        <dbReference type="Google" id="ProtNLM"/>
    </source>
</evidence>
<keyword evidence="3" id="KW-1185">Reference proteome</keyword>
<evidence type="ECO:0000313" key="2">
    <source>
        <dbReference type="EMBL" id="MFC0518835.1"/>
    </source>
</evidence>
<accession>A0ABV6LHH1</accession>
<evidence type="ECO:0000313" key="3">
    <source>
        <dbReference type="Proteomes" id="UP001589828"/>
    </source>
</evidence>
<feature type="signal peptide" evidence="1">
    <location>
        <begin position="1"/>
        <end position="22"/>
    </location>
</feature>
<reference evidence="2 3" key="1">
    <citation type="submission" date="2024-09" db="EMBL/GenBank/DDBJ databases">
        <authorList>
            <person name="Sun Q."/>
            <person name="Mori K."/>
        </authorList>
    </citation>
    <scope>NUCLEOTIDE SEQUENCE [LARGE SCALE GENOMIC DNA]</scope>
    <source>
        <strain evidence="2 3">NCAIM B.02415</strain>
    </source>
</reference>
<gene>
    <name evidence="2" type="ORF">ACFFGT_31770</name>
</gene>
<sequence>MNKYLFGLLVMSLLFTGSTLRAQTYREDYRGRPFMEQSYTDIQGNPFLNESWLMGTVTFVNGQAANVNLKYNIYTDELLFRKQNDSTVQAFVDPVKSFSIPYLLIEGSDLVNNLFRSQFPVIDGHTMNTFYQVIGEGKITLLRYYKKKLLSSKEFNSATTTQTFMAENAYYLFSNNQMTRFKPSQKTILAAMSDKADKVQEYIKTNKVDFKSDAALAKLFSYYSSL</sequence>
<dbReference type="Proteomes" id="UP001589828">
    <property type="component" value="Unassembled WGS sequence"/>
</dbReference>
<dbReference type="EMBL" id="JBHLTS010000080">
    <property type="protein sequence ID" value="MFC0518835.1"/>
    <property type="molecule type" value="Genomic_DNA"/>
</dbReference>
<keyword evidence="1" id="KW-0732">Signal</keyword>
<dbReference type="RefSeq" id="WP_377026540.1">
    <property type="nucleotide sequence ID" value="NZ_JBHLTS010000080.1"/>
</dbReference>
<feature type="chain" id="PRO_5047184382" description="DUF4369 domain-containing protein" evidence="1">
    <location>
        <begin position="23"/>
        <end position="226"/>
    </location>
</feature>
<organism evidence="2 3">
    <name type="scientific">Mucilaginibacter angelicae</name>
    <dbReference type="NCBI Taxonomy" id="869718"/>
    <lineage>
        <taxon>Bacteria</taxon>
        <taxon>Pseudomonadati</taxon>
        <taxon>Bacteroidota</taxon>
        <taxon>Sphingobacteriia</taxon>
        <taxon>Sphingobacteriales</taxon>
        <taxon>Sphingobacteriaceae</taxon>
        <taxon>Mucilaginibacter</taxon>
    </lineage>
</organism>
<proteinExistence type="predicted"/>